<dbReference type="SUPFAM" id="SSF51621">
    <property type="entry name" value="Phosphoenolpyruvate/pyruvate domain"/>
    <property type="match status" value="1"/>
</dbReference>
<evidence type="ECO:0000256" key="15">
    <source>
        <dbReference type="PIRNR" id="PIRNR000854"/>
    </source>
</evidence>
<comment type="pathway">
    <text evidence="3 15">Carbohydrate biosynthesis; gluconeogenesis.</text>
</comment>
<dbReference type="GO" id="GO:0046872">
    <property type="term" value="F:metal ion binding"/>
    <property type="evidence" value="ECO:0007669"/>
    <property type="project" value="UniProtKB-KW"/>
</dbReference>
<evidence type="ECO:0000313" key="19">
    <source>
        <dbReference type="EMBL" id="KKR00515.1"/>
    </source>
</evidence>
<dbReference type="NCBIfam" id="NF005057">
    <property type="entry name" value="PRK06464.1"/>
    <property type="match status" value="1"/>
</dbReference>
<evidence type="ECO:0000256" key="4">
    <source>
        <dbReference type="ARBA" id="ARBA00007837"/>
    </source>
</evidence>
<dbReference type="PANTHER" id="PTHR43030:SF1">
    <property type="entry name" value="PHOSPHOENOLPYRUVATE SYNTHASE"/>
    <property type="match status" value="1"/>
</dbReference>
<evidence type="ECO:0000256" key="1">
    <source>
        <dbReference type="ARBA" id="ARBA00001946"/>
    </source>
</evidence>
<evidence type="ECO:0000256" key="12">
    <source>
        <dbReference type="ARBA" id="ARBA00022842"/>
    </source>
</evidence>
<evidence type="ECO:0000256" key="6">
    <source>
        <dbReference type="ARBA" id="ARBA00021623"/>
    </source>
</evidence>
<dbReference type="InterPro" id="IPR015813">
    <property type="entry name" value="Pyrv/PenolPyrv_kinase-like_dom"/>
</dbReference>
<comment type="similarity">
    <text evidence="4 15">Belongs to the PEP-utilizing enzyme family.</text>
</comment>
<dbReference type="InterPro" id="IPR002192">
    <property type="entry name" value="PPDK_AMP/ATP-bd"/>
</dbReference>
<evidence type="ECO:0000256" key="13">
    <source>
        <dbReference type="ARBA" id="ARBA00033470"/>
    </source>
</evidence>
<evidence type="ECO:0000256" key="2">
    <source>
        <dbReference type="ARBA" id="ARBA00002988"/>
    </source>
</evidence>
<evidence type="ECO:0000259" key="17">
    <source>
        <dbReference type="Pfam" id="PF01326"/>
    </source>
</evidence>
<sequence length="760" mass="84336">MAAQSPLVLFFKDIDKDDIPSVGGKGANLGEMTQASFPVPYGFAVTVAAYDAFLEKNQISKKIQEILASTDINKSEELESASRKVEKIITSSQIPEEVSREAIKAYKRLSGLLRNALVAVRSSATAEDLPGASFAGQQATFLNVKGEANLLVALRECWASLFTARAIFYREQNNISHSKVKISVIVQKMVQSEVSGVMFSIDPVSNDKDRIIIEAVWGLGEMIVQGSVVPDRYVVQKETFSILSKEISEQSIQLIRKDYKNIEAQVPDKYRDKPKLNDEDIVKLAKLADKLQKHYYFPQDIEWAKEGKNIYIVQTRPVTTIGKSGESKVTIDITDDQKIKIAEVPILTGVGASPGIGTGPVKILRSPKEINKVKTSDVLVAPMTSPDYVPAMKKASAIITDEGGMTSHAAIVSRELGIPCVVGTKEATKRLKDDTVVTVDGARGLIYLGGKVKVERKEVVEEEIRGKTATRLYINLAEKELANKMSKLNVEGIGLLRAEFMIANIGIHPKEAIKNKKQGEFIDKLANDLEIFCRAFYPRPVVYRATDFKTNEYRSLPGGANWEPVEPNPMLGFRGAFRYIASPDVFNLELTAIKKVRNKFKNLWLMIPFVRSPEELTHVRRLVAAEGLFAETTFKFWMMVEIPTNVILIEEFIKVGIDGVSIGSNDLTMLLTGTDRDNSEVASAFNERSPAVLWSLRRVIKRCNKYGVSSSICGQAPSEYEDLVKKLVKYGITSISVNPDRINKTRKIIMEAEKEVVAKG</sequence>
<dbReference type="InterPro" id="IPR036637">
    <property type="entry name" value="Phosphohistidine_dom_sf"/>
</dbReference>
<feature type="domain" description="PEP-utilising enzyme C-terminal" evidence="18">
    <location>
        <begin position="461"/>
        <end position="752"/>
    </location>
</feature>
<evidence type="ECO:0000256" key="8">
    <source>
        <dbReference type="ARBA" id="ARBA00022723"/>
    </source>
</evidence>
<evidence type="ECO:0000256" key="10">
    <source>
        <dbReference type="ARBA" id="ARBA00022777"/>
    </source>
</evidence>
<dbReference type="InterPro" id="IPR000121">
    <property type="entry name" value="PEP_util_C"/>
</dbReference>
<dbReference type="Pfam" id="PF02896">
    <property type="entry name" value="PEP-utilizers_C"/>
    <property type="match status" value="1"/>
</dbReference>
<organism evidence="19 20">
    <name type="scientific">Candidatus Woesebacteria bacterium GW2011_GWB1_39_12</name>
    <dbReference type="NCBI Taxonomy" id="1618574"/>
    <lineage>
        <taxon>Bacteria</taxon>
        <taxon>Candidatus Woeseibacteriota</taxon>
    </lineage>
</organism>
<dbReference type="Gene3D" id="3.30.1490.20">
    <property type="entry name" value="ATP-grasp fold, A domain"/>
    <property type="match status" value="1"/>
</dbReference>
<feature type="domain" description="Pyruvate phosphate dikinase AMP/ATP-binding" evidence="17">
    <location>
        <begin position="20"/>
        <end position="329"/>
    </location>
</feature>
<keyword evidence="19" id="KW-0670">Pyruvate</keyword>
<accession>A0A0G0PQS7</accession>
<comment type="cofactor">
    <cofactor evidence="1 15">
        <name>Mg(2+)</name>
        <dbReference type="ChEBI" id="CHEBI:18420"/>
    </cofactor>
</comment>
<dbReference type="PROSITE" id="PS00370">
    <property type="entry name" value="PEP_ENZYMES_PHOS_SITE"/>
    <property type="match status" value="1"/>
</dbReference>
<keyword evidence="10 15" id="KW-0418">Kinase</keyword>
<dbReference type="PATRIC" id="fig|1618574.4.peg.1072"/>
<dbReference type="Gene3D" id="3.30.470.20">
    <property type="entry name" value="ATP-grasp fold, B domain"/>
    <property type="match status" value="1"/>
</dbReference>
<dbReference type="Pfam" id="PF00391">
    <property type="entry name" value="PEP-utilizers"/>
    <property type="match status" value="1"/>
</dbReference>
<dbReference type="STRING" id="1618574.UT24_C0012G0137"/>
<name>A0A0G0PQS7_9BACT</name>
<dbReference type="SUPFAM" id="SSF52009">
    <property type="entry name" value="Phosphohistidine domain"/>
    <property type="match status" value="1"/>
</dbReference>
<dbReference type="InterPro" id="IPR008279">
    <property type="entry name" value="PEP-util_enz_mobile_dom"/>
</dbReference>
<comment type="caution">
    <text evidence="19">The sequence shown here is derived from an EMBL/GenBank/DDBJ whole genome shotgun (WGS) entry which is preliminary data.</text>
</comment>
<keyword evidence="11 15" id="KW-0067">ATP-binding</keyword>
<comment type="function">
    <text evidence="2 15">Catalyzes the phosphorylation of pyruvate to phosphoenolpyruvate.</text>
</comment>
<evidence type="ECO:0000256" key="3">
    <source>
        <dbReference type="ARBA" id="ARBA00004742"/>
    </source>
</evidence>
<dbReference type="Pfam" id="PF01326">
    <property type="entry name" value="PPDK_N"/>
    <property type="match status" value="1"/>
</dbReference>
<dbReference type="UniPathway" id="UPA00138"/>
<dbReference type="NCBIfam" id="TIGR01418">
    <property type="entry name" value="PEP_synth"/>
    <property type="match status" value="1"/>
</dbReference>
<evidence type="ECO:0000259" key="16">
    <source>
        <dbReference type="Pfam" id="PF00391"/>
    </source>
</evidence>
<dbReference type="EMBL" id="LBWB01000012">
    <property type="protein sequence ID" value="KKR00515.1"/>
    <property type="molecule type" value="Genomic_DNA"/>
</dbReference>
<dbReference type="GO" id="GO:0008986">
    <property type="term" value="F:pyruvate, water dikinase activity"/>
    <property type="evidence" value="ECO:0007669"/>
    <property type="project" value="UniProtKB-EC"/>
</dbReference>
<evidence type="ECO:0000256" key="11">
    <source>
        <dbReference type="ARBA" id="ARBA00022840"/>
    </source>
</evidence>
<dbReference type="GO" id="GO:0006094">
    <property type="term" value="P:gluconeogenesis"/>
    <property type="evidence" value="ECO:0007669"/>
    <property type="project" value="UniProtKB-UniPathway"/>
</dbReference>
<dbReference type="EC" id="2.7.9.2" evidence="5 15"/>
<evidence type="ECO:0000256" key="14">
    <source>
        <dbReference type="ARBA" id="ARBA00047700"/>
    </source>
</evidence>
<dbReference type="PANTHER" id="PTHR43030">
    <property type="entry name" value="PHOSPHOENOLPYRUVATE SYNTHASE"/>
    <property type="match status" value="1"/>
</dbReference>
<keyword evidence="7 15" id="KW-0808">Transferase</keyword>
<comment type="catalytic activity">
    <reaction evidence="14 15">
        <text>pyruvate + ATP + H2O = phosphoenolpyruvate + AMP + phosphate + 2 H(+)</text>
        <dbReference type="Rhea" id="RHEA:11364"/>
        <dbReference type="ChEBI" id="CHEBI:15361"/>
        <dbReference type="ChEBI" id="CHEBI:15377"/>
        <dbReference type="ChEBI" id="CHEBI:15378"/>
        <dbReference type="ChEBI" id="CHEBI:30616"/>
        <dbReference type="ChEBI" id="CHEBI:43474"/>
        <dbReference type="ChEBI" id="CHEBI:58702"/>
        <dbReference type="ChEBI" id="CHEBI:456215"/>
        <dbReference type="EC" id="2.7.9.2"/>
    </reaction>
</comment>
<dbReference type="InterPro" id="IPR018274">
    <property type="entry name" value="PEP_util_AS"/>
</dbReference>
<evidence type="ECO:0000313" key="20">
    <source>
        <dbReference type="Proteomes" id="UP000033881"/>
    </source>
</evidence>
<dbReference type="AlphaFoldDB" id="A0A0G0PQS7"/>
<feature type="domain" description="PEP-utilising enzyme mobile" evidence="16">
    <location>
        <begin position="375"/>
        <end position="444"/>
    </location>
</feature>
<keyword evidence="8 15" id="KW-0479">Metal-binding</keyword>
<keyword evidence="9 15" id="KW-0547">Nucleotide-binding</keyword>
<dbReference type="Gene3D" id="3.50.30.10">
    <property type="entry name" value="Phosphohistidine domain"/>
    <property type="match status" value="1"/>
</dbReference>
<dbReference type="FunFam" id="3.30.1490.20:FF:000010">
    <property type="entry name" value="Phosphoenolpyruvate synthase"/>
    <property type="match status" value="1"/>
</dbReference>
<dbReference type="SUPFAM" id="SSF56059">
    <property type="entry name" value="Glutathione synthetase ATP-binding domain-like"/>
    <property type="match status" value="1"/>
</dbReference>
<evidence type="ECO:0000256" key="5">
    <source>
        <dbReference type="ARBA" id="ARBA00011996"/>
    </source>
</evidence>
<dbReference type="PIRSF" id="PIRSF000854">
    <property type="entry name" value="PEP_synthase"/>
    <property type="match status" value="1"/>
</dbReference>
<dbReference type="InterPro" id="IPR013815">
    <property type="entry name" value="ATP_grasp_subdomain_1"/>
</dbReference>
<reference evidence="19 20" key="1">
    <citation type="journal article" date="2015" name="Nature">
        <title>rRNA introns, odd ribosomes, and small enigmatic genomes across a large radiation of phyla.</title>
        <authorList>
            <person name="Brown C.T."/>
            <person name="Hug L.A."/>
            <person name="Thomas B.C."/>
            <person name="Sharon I."/>
            <person name="Castelle C.J."/>
            <person name="Singh A."/>
            <person name="Wilkins M.J."/>
            <person name="Williams K.H."/>
            <person name="Banfield J.F."/>
        </authorList>
    </citation>
    <scope>NUCLEOTIDE SEQUENCE [LARGE SCALE GENOMIC DNA]</scope>
</reference>
<dbReference type="Proteomes" id="UP000033881">
    <property type="component" value="Unassembled WGS sequence"/>
</dbReference>
<evidence type="ECO:0000259" key="18">
    <source>
        <dbReference type="Pfam" id="PF02896"/>
    </source>
</evidence>
<evidence type="ECO:0000256" key="7">
    <source>
        <dbReference type="ARBA" id="ARBA00022679"/>
    </source>
</evidence>
<evidence type="ECO:0000256" key="9">
    <source>
        <dbReference type="ARBA" id="ARBA00022741"/>
    </source>
</evidence>
<dbReference type="InterPro" id="IPR006319">
    <property type="entry name" value="PEP_synth"/>
</dbReference>
<keyword evidence="12 15" id="KW-0460">Magnesium</keyword>
<proteinExistence type="inferred from homology"/>
<dbReference type="InterPro" id="IPR040442">
    <property type="entry name" value="Pyrv_kinase-like_dom_sf"/>
</dbReference>
<gene>
    <name evidence="19" type="ORF">UT24_C0012G0137</name>
</gene>
<dbReference type="Gene3D" id="3.20.20.60">
    <property type="entry name" value="Phosphoenolpyruvate-binding domains"/>
    <property type="match status" value="1"/>
</dbReference>
<protein>
    <recommendedName>
        <fullName evidence="6 15">Phosphoenolpyruvate synthase</fullName>
        <shortName evidence="15">PEP synthase</shortName>
        <ecNumber evidence="5 15">2.7.9.2</ecNumber>
    </recommendedName>
    <alternativeName>
        <fullName evidence="13 15">Pyruvate, water dikinase</fullName>
    </alternativeName>
</protein>
<dbReference type="GO" id="GO:0005524">
    <property type="term" value="F:ATP binding"/>
    <property type="evidence" value="ECO:0007669"/>
    <property type="project" value="UniProtKB-KW"/>
</dbReference>